<evidence type="ECO:0000313" key="7">
    <source>
        <dbReference type="Proteomes" id="UP000294933"/>
    </source>
</evidence>
<keyword evidence="7" id="KW-1185">Reference proteome</keyword>
<dbReference type="Gene3D" id="3.20.20.80">
    <property type="entry name" value="Glycosidases"/>
    <property type="match status" value="1"/>
</dbReference>
<dbReference type="EMBL" id="ML170159">
    <property type="protein sequence ID" value="TDL27386.1"/>
    <property type="molecule type" value="Genomic_DNA"/>
</dbReference>
<dbReference type="PANTHER" id="PTHR31297:SF43">
    <property type="entry name" value="GLUCAN 1,3-BETA-GLUCOSIDASE 3"/>
    <property type="match status" value="1"/>
</dbReference>
<gene>
    <name evidence="6" type="ORF">BD410DRAFT_762265</name>
</gene>
<evidence type="ECO:0000313" key="6">
    <source>
        <dbReference type="EMBL" id="TDL27386.1"/>
    </source>
</evidence>
<keyword evidence="2 4" id="KW-0378">Hydrolase</keyword>
<dbReference type="FunFam" id="3.20.20.80:FF:000100">
    <property type="entry name" value="Glycoside hydrolase superfamily"/>
    <property type="match status" value="1"/>
</dbReference>
<dbReference type="InterPro" id="IPR017853">
    <property type="entry name" value="GH"/>
</dbReference>
<organism evidence="6 7">
    <name type="scientific">Rickenella mellea</name>
    <dbReference type="NCBI Taxonomy" id="50990"/>
    <lineage>
        <taxon>Eukaryota</taxon>
        <taxon>Fungi</taxon>
        <taxon>Dikarya</taxon>
        <taxon>Basidiomycota</taxon>
        <taxon>Agaricomycotina</taxon>
        <taxon>Agaricomycetes</taxon>
        <taxon>Hymenochaetales</taxon>
        <taxon>Rickenellaceae</taxon>
        <taxon>Rickenella</taxon>
    </lineage>
</organism>
<protein>
    <submittedName>
        <fullName evidence="6">Glycoside hydrolase</fullName>
    </submittedName>
</protein>
<dbReference type="Proteomes" id="UP000294933">
    <property type="component" value="Unassembled WGS sequence"/>
</dbReference>
<dbReference type="PANTHER" id="PTHR31297">
    <property type="entry name" value="GLUCAN ENDO-1,6-BETA-GLUCOSIDASE B"/>
    <property type="match status" value="1"/>
</dbReference>
<dbReference type="GO" id="GO:0009251">
    <property type="term" value="P:glucan catabolic process"/>
    <property type="evidence" value="ECO:0007669"/>
    <property type="project" value="TreeGrafter"/>
</dbReference>
<feature type="domain" description="Glycoside hydrolase family 5" evidence="5">
    <location>
        <begin position="170"/>
        <end position="444"/>
    </location>
</feature>
<dbReference type="InterPro" id="IPR001547">
    <property type="entry name" value="Glyco_hydro_5"/>
</dbReference>
<dbReference type="VEuPathDB" id="FungiDB:BD410DRAFT_762265"/>
<proteinExistence type="inferred from homology"/>
<evidence type="ECO:0000256" key="2">
    <source>
        <dbReference type="ARBA" id="ARBA00022801"/>
    </source>
</evidence>
<evidence type="ECO:0000259" key="5">
    <source>
        <dbReference type="Pfam" id="PF00150"/>
    </source>
</evidence>
<keyword evidence="3 4" id="KW-0326">Glycosidase</keyword>
<comment type="similarity">
    <text evidence="1 4">Belongs to the glycosyl hydrolase 5 (cellulase A) family.</text>
</comment>
<dbReference type="GO" id="GO:0046557">
    <property type="term" value="F:glucan endo-1,6-beta-glucosidase activity"/>
    <property type="evidence" value="ECO:0007669"/>
    <property type="project" value="TreeGrafter"/>
</dbReference>
<sequence>MILSADQVSALLSALGLTQSIFKPIPDLVGSLLAPLDGVVNTVDGITGPLGLPAISSLPIIGQILEAEPASSQSLNPTSKNPKILDTVSCEVDPYDPPPVVAQSFPPFDQAKANIYRYRQQQSVNLGSWFVHEQWMTPSLFTCANGSQASELDIASGWGSPSEAKAVLERHWDTFINQSDFQYLASIGINTVRIPIGYWSLGPLYCQGTPFEPVAEVYANAWSRVVRAINMAAEAGIGVLVDLHGAPGSQNGQAHSGTSDGVANLFNDPSNTNKTIAVLTFLVQQLATVTNVIGVELLNEPINVPQLGDFYTEAITTLRQVSPEAARFPLYIHDGFDLQRFSDFVASRSDFVVEDHHAYFVFTSSDDSEPASQHTNDIATSISDDLANAAQKQRRNLIIGEWSCALTNDSLASTPDPLAARQQFCQGQEQVYSNHTAGWSFWSYLTENCSTDLDWCFKNAVGKTLPTTFFSYKNTSVATPIQAMALAVAVSGMNLPSMTEVLGRVDTAISTSSTSMASTSIPSTSTVSVLLSPGDSQAEQSITKGYSDGFMTAKIFAQHGLSRLGFKGQYVADSVEALGPTVIAPGTEAYYIDWFYKGLEDGETSVNAATVNL</sequence>
<dbReference type="SUPFAM" id="SSF51445">
    <property type="entry name" value="(Trans)glycosidases"/>
    <property type="match status" value="1"/>
</dbReference>
<dbReference type="GO" id="GO:0005576">
    <property type="term" value="C:extracellular region"/>
    <property type="evidence" value="ECO:0007669"/>
    <property type="project" value="TreeGrafter"/>
</dbReference>
<dbReference type="InterPro" id="IPR050386">
    <property type="entry name" value="Glycosyl_hydrolase_5"/>
</dbReference>
<reference evidence="6 7" key="1">
    <citation type="submission" date="2018-06" db="EMBL/GenBank/DDBJ databases">
        <title>A transcriptomic atlas of mushroom development highlights an independent origin of complex multicellularity.</title>
        <authorList>
            <consortium name="DOE Joint Genome Institute"/>
            <person name="Krizsan K."/>
            <person name="Almasi E."/>
            <person name="Merenyi Z."/>
            <person name="Sahu N."/>
            <person name="Viragh M."/>
            <person name="Koszo T."/>
            <person name="Mondo S."/>
            <person name="Kiss B."/>
            <person name="Balint B."/>
            <person name="Kues U."/>
            <person name="Barry K."/>
            <person name="Hegedus J.C."/>
            <person name="Henrissat B."/>
            <person name="Johnson J."/>
            <person name="Lipzen A."/>
            <person name="Ohm R."/>
            <person name="Nagy I."/>
            <person name="Pangilinan J."/>
            <person name="Yan J."/>
            <person name="Xiong Y."/>
            <person name="Grigoriev I.V."/>
            <person name="Hibbett D.S."/>
            <person name="Nagy L.G."/>
        </authorList>
    </citation>
    <scope>NUCLEOTIDE SEQUENCE [LARGE SCALE GENOMIC DNA]</scope>
    <source>
        <strain evidence="6 7">SZMC22713</strain>
    </source>
</reference>
<evidence type="ECO:0000256" key="3">
    <source>
        <dbReference type="ARBA" id="ARBA00023295"/>
    </source>
</evidence>
<name>A0A4Y7QJ56_9AGAM</name>
<evidence type="ECO:0000256" key="4">
    <source>
        <dbReference type="RuleBase" id="RU361153"/>
    </source>
</evidence>
<evidence type="ECO:0000256" key="1">
    <source>
        <dbReference type="ARBA" id="ARBA00005641"/>
    </source>
</evidence>
<dbReference type="GO" id="GO:0009986">
    <property type="term" value="C:cell surface"/>
    <property type="evidence" value="ECO:0007669"/>
    <property type="project" value="TreeGrafter"/>
</dbReference>
<dbReference type="AlphaFoldDB" id="A0A4Y7QJ56"/>
<dbReference type="GO" id="GO:0005737">
    <property type="term" value="C:cytoplasm"/>
    <property type="evidence" value="ECO:0007669"/>
    <property type="project" value="UniProtKB-ARBA"/>
</dbReference>
<dbReference type="Pfam" id="PF00150">
    <property type="entry name" value="Cellulase"/>
    <property type="match status" value="1"/>
</dbReference>
<dbReference type="STRING" id="50990.A0A4Y7QJ56"/>
<accession>A0A4Y7QJ56</accession>
<dbReference type="OrthoDB" id="1887033at2759"/>